<evidence type="ECO:0000313" key="3">
    <source>
        <dbReference type="EMBL" id="EFM64619.1"/>
    </source>
</evidence>
<feature type="domain" description="DUF2399" evidence="1">
    <location>
        <begin position="278"/>
        <end position="423"/>
    </location>
</feature>
<organism evidence="3 4">
    <name type="scientific">Peptostreptococcus stomatis DSM 17678</name>
    <dbReference type="NCBI Taxonomy" id="596315"/>
    <lineage>
        <taxon>Bacteria</taxon>
        <taxon>Bacillati</taxon>
        <taxon>Bacillota</taxon>
        <taxon>Clostridia</taxon>
        <taxon>Peptostreptococcales</taxon>
        <taxon>Peptostreptococcaceae</taxon>
        <taxon>Peptostreptococcus</taxon>
    </lineage>
</organism>
<dbReference type="InterPro" id="IPR024465">
    <property type="entry name" value="DUF2399"/>
</dbReference>
<accession>E0E3D0</accession>
<name>E0E3D0_9FIRM</name>
<dbReference type="Pfam" id="PF09664">
    <property type="entry name" value="DUF2399"/>
    <property type="match status" value="1"/>
</dbReference>
<evidence type="ECO:0000313" key="4">
    <source>
        <dbReference type="Proteomes" id="UP000003244"/>
    </source>
</evidence>
<sequence length="436" mass="50083">MGRKVSRKSAINYYKNSSAYRKMCKDLMMKYKRYGRLTGRISLKDYTDKQKVKIADFVGESVADLGSKNDVSVAKIKSAHLDTKYGDYDLAYLASEVTGIGLSVDSDGSKPSKEAIKETIRDEIRQLLSAVRPDVLDEIMDKIYYENKYKEISLGDIYFLGNAIEKINQREGQFDGVNFDNYIYLAVFAAEITANPYEFDEGTVLGDWLFRILALTYGDKPAGMSYMEYRDRVFEHYGILLDDIFHFLSVNHMLARSNGEVNSVWSASCRNQVSWKAPLKHILKMDLIYPELGDALILVENASVFYILSAMFNSLPIVCFHGKLRKSIWTFMDKLSKDAKVYYAGDFDPEGLKMADDLKQAYGDMIDLSLMRMKYYEGSKPRTKIKPANLDILDKIRDEKLKEVAEAIKDTKLVGHQYNLIEMYVEHIFYRIINDL</sequence>
<dbReference type="InterPro" id="IPR024466">
    <property type="entry name" value="CHP02679_N"/>
</dbReference>
<evidence type="ECO:0000259" key="1">
    <source>
        <dbReference type="Pfam" id="PF09664"/>
    </source>
</evidence>
<dbReference type="Proteomes" id="UP000003244">
    <property type="component" value="Unassembled WGS sequence"/>
</dbReference>
<evidence type="ECO:0000259" key="2">
    <source>
        <dbReference type="Pfam" id="PF11796"/>
    </source>
</evidence>
<dbReference type="AlphaFoldDB" id="E0E3D0"/>
<dbReference type="Pfam" id="PF11796">
    <property type="entry name" value="DUF3323"/>
    <property type="match status" value="1"/>
</dbReference>
<dbReference type="GeneID" id="84800769"/>
<dbReference type="STRING" id="596315.HMPREF0634_1544"/>
<dbReference type="RefSeq" id="WP_007789706.1">
    <property type="nucleotide sequence ID" value="NZ_ADGQ01000056.1"/>
</dbReference>
<keyword evidence="4" id="KW-1185">Reference proteome</keyword>
<dbReference type="OrthoDB" id="1661308at2"/>
<dbReference type="eggNOG" id="COG4924">
    <property type="taxonomic scope" value="Bacteria"/>
</dbReference>
<gene>
    <name evidence="3" type="ORF">HMPREF0634_1544</name>
</gene>
<comment type="caution">
    <text evidence="3">The sequence shown here is derived from an EMBL/GenBank/DDBJ whole genome shotgun (WGS) entry which is preliminary data.</text>
</comment>
<reference evidence="3 4" key="1">
    <citation type="submission" date="2010-08" db="EMBL/GenBank/DDBJ databases">
        <authorList>
            <person name="Harkins D.M."/>
            <person name="Madupu R."/>
            <person name="Durkin A.S."/>
            <person name="Torralba M."/>
            <person name="Methe B."/>
            <person name="Sutton G.G."/>
            <person name="Nelson K.E."/>
        </authorList>
    </citation>
    <scope>NUCLEOTIDE SEQUENCE [LARGE SCALE GENOMIC DNA]</scope>
    <source>
        <strain evidence="3 4">DSM 17678</strain>
    </source>
</reference>
<protein>
    <submittedName>
        <fullName evidence="3">Putative TIGR02679 family protein</fullName>
    </submittedName>
</protein>
<proteinExistence type="predicted"/>
<feature type="domain" description="Conserved hypothetical protein CHP02679 N terminus" evidence="2">
    <location>
        <begin position="183"/>
        <end position="247"/>
    </location>
</feature>
<dbReference type="EMBL" id="ADGQ01000056">
    <property type="protein sequence ID" value="EFM64619.1"/>
    <property type="molecule type" value="Genomic_DNA"/>
</dbReference>